<organism evidence="5 6">
    <name type="scientific">Corallibacter vietnamensis</name>
    <dbReference type="NCBI Taxonomy" id="904130"/>
    <lineage>
        <taxon>Bacteria</taxon>
        <taxon>Pseudomonadati</taxon>
        <taxon>Bacteroidota</taxon>
        <taxon>Flavobacteriia</taxon>
        <taxon>Flavobacteriales</taxon>
        <taxon>Flavobacteriaceae</taxon>
        <taxon>Corallibacter</taxon>
    </lineage>
</organism>
<dbReference type="PROSITE" id="PS50297">
    <property type="entry name" value="ANK_REP_REGION"/>
    <property type="match status" value="2"/>
</dbReference>
<keyword evidence="6" id="KW-1185">Reference proteome</keyword>
<reference evidence="6" key="1">
    <citation type="journal article" date="2019" name="Int. J. Syst. Evol. Microbiol.">
        <title>The Global Catalogue of Microorganisms (GCM) 10K type strain sequencing project: providing services to taxonomists for standard genome sequencing and annotation.</title>
        <authorList>
            <consortium name="The Broad Institute Genomics Platform"/>
            <consortium name="The Broad Institute Genome Sequencing Center for Infectious Disease"/>
            <person name="Wu L."/>
            <person name="Ma J."/>
        </authorList>
    </citation>
    <scope>NUCLEOTIDE SEQUENCE [LARGE SCALE GENOMIC DNA]</scope>
    <source>
        <strain evidence="6">JCM 17525</strain>
    </source>
</reference>
<dbReference type="PANTHER" id="PTHR24193">
    <property type="entry name" value="ANKYRIN REPEAT PROTEIN"/>
    <property type="match status" value="1"/>
</dbReference>
<feature type="chain" id="PRO_5045314285" description="Ankyrin repeat domain-containing protein" evidence="4">
    <location>
        <begin position="22"/>
        <end position="130"/>
    </location>
</feature>
<evidence type="ECO:0000256" key="2">
    <source>
        <dbReference type="ARBA" id="ARBA00023043"/>
    </source>
</evidence>
<dbReference type="InterPro" id="IPR050663">
    <property type="entry name" value="Ankyrin-SOCS_Box"/>
</dbReference>
<feature type="repeat" description="ANK" evidence="3">
    <location>
        <begin position="70"/>
        <end position="102"/>
    </location>
</feature>
<feature type="repeat" description="ANK" evidence="3">
    <location>
        <begin position="38"/>
        <end position="70"/>
    </location>
</feature>
<keyword evidence="2 3" id="KW-0040">ANK repeat</keyword>
<dbReference type="Proteomes" id="UP001501456">
    <property type="component" value="Unassembled WGS sequence"/>
</dbReference>
<dbReference type="InterPro" id="IPR002110">
    <property type="entry name" value="Ankyrin_rpt"/>
</dbReference>
<evidence type="ECO:0000256" key="4">
    <source>
        <dbReference type="SAM" id="SignalP"/>
    </source>
</evidence>
<dbReference type="PROSITE" id="PS50088">
    <property type="entry name" value="ANK_REPEAT"/>
    <property type="match status" value="2"/>
</dbReference>
<name>A0ABP7GWT3_9FLAO</name>
<proteinExistence type="predicted"/>
<accession>A0ABP7GWT3</accession>
<evidence type="ECO:0000313" key="6">
    <source>
        <dbReference type="Proteomes" id="UP001501456"/>
    </source>
</evidence>
<keyword evidence="1" id="KW-0677">Repeat</keyword>
<evidence type="ECO:0000313" key="5">
    <source>
        <dbReference type="EMBL" id="GAA3772927.1"/>
    </source>
</evidence>
<dbReference type="EMBL" id="BAABBI010000001">
    <property type="protein sequence ID" value="GAA3772927.1"/>
    <property type="molecule type" value="Genomic_DNA"/>
</dbReference>
<feature type="signal peptide" evidence="4">
    <location>
        <begin position="1"/>
        <end position="21"/>
    </location>
</feature>
<dbReference type="SMART" id="SM00248">
    <property type="entry name" value="ANK"/>
    <property type="match status" value="2"/>
</dbReference>
<gene>
    <name evidence="5" type="ORF">GCM10022271_01240</name>
</gene>
<dbReference type="InterPro" id="IPR036770">
    <property type="entry name" value="Ankyrin_rpt-contain_sf"/>
</dbReference>
<comment type="caution">
    <text evidence="5">The sequence shown here is derived from an EMBL/GenBank/DDBJ whole genome shotgun (WGS) entry which is preliminary data.</text>
</comment>
<sequence length="130" mass="14498">MKKTIIMSAIALSFTLVTAYANPIKVNNDNSYVLENIVEASPFHLSIVKGDLETVKKLIELGSNVDKKWNGLTPVMYAAKFNRTEILKLLIEKGADVKKKCDKGHTALDYAEMSNAKEAKVILENELEKK</sequence>
<dbReference type="SUPFAM" id="SSF48403">
    <property type="entry name" value="Ankyrin repeat"/>
    <property type="match status" value="1"/>
</dbReference>
<evidence type="ECO:0000256" key="1">
    <source>
        <dbReference type="ARBA" id="ARBA00022737"/>
    </source>
</evidence>
<evidence type="ECO:0000256" key="3">
    <source>
        <dbReference type="PROSITE-ProRule" id="PRU00023"/>
    </source>
</evidence>
<evidence type="ECO:0008006" key="7">
    <source>
        <dbReference type="Google" id="ProtNLM"/>
    </source>
</evidence>
<keyword evidence="4" id="KW-0732">Signal</keyword>
<dbReference type="Pfam" id="PF12796">
    <property type="entry name" value="Ank_2"/>
    <property type="match status" value="1"/>
</dbReference>
<dbReference type="Gene3D" id="1.25.40.20">
    <property type="entry name" value="Ankyrin repeat-containing domain"/>
    <property type="match status" value="1"/>
</dbReference>
<dbReference type="PANTHER" id="PTHR24193:SF121">
    <property type="entry name" value="ADA2A-CONTAINING COMPLEX COMPONENT 3, ISOFORM D"/>
    <property type="match status" value="1"/>
</dbReference>
<protein>
    <recommendedName>
        <fullName evidence="7">Ankyrin repeat domain-containing protein</fullName>
    </recommendedName>
</protein>